<dbReference type="Gene3D" id="3.40.50.300">
    <property type="entry name" value="P-loop containing nucleotide triphosphate hydrolases"/>
    <property type="match status" value="1"/>
</dbReference>
<sequence length="236" mass="25367">MKYLILSSPRTGSTMLAAALNATGRAGRVKEYFHASTLAEQGHPEQAKPSMLAYYERVVAANTSANGVFGMKLHFNQFHNVFGGKRIGMPSGVSFLRSFDRHVLVFRRDKILQAISELLATKSELWNTGDRAAAGRAGAALSDDDIPLLANIMSRQVAEEYAWRSLLHDCAITFLELAYEDVVASPAAELGRLAAHLGIAGLDVLAPAQDTVKLTDPAQTQAIKQRFLAALGAGAA</sequence>
<evidence type="ECO:0000313" key="3">
    <source>
        <dbReference type="Proteomes" id="UP000248795"/>
    </source>
</evidence>
<accession>A0A2W2BRT4</accession>
<dbReference type="EMBL" id="QKVK01000001">
    <property type="protein sequence ID" value="PZF78899.1"/>
    <property type="molecule type" value="Genomic_DNA"/>
</dbReference>
<keyword evidence="3" id="KW-1185">Reference proteome</keyword>
<dbReference type="SUPFAM" id="SSF52540">
    <property type="entry name" value="P-loop containing nucleoside triphosphate hydrolases"/>
    <property type="match status" value="1"/>
</dbReference>
<feature type="domain" description="Sulphotransferase Stf0" evidence="1">
    <location>
        <begin position="3"/>
        <end position="214"/>
    </location>
</feature>
<proteinExistence type="predicted"/>
<dbReference type="Pfam" id="PF09037">
    <property type="entry name" value="Sulphotransf"/>
    <property type="match status" value="1"/>
</dbReference>
<organism evidence="2 3">
    <name type="scientific">Aestuariivirga litoralis</name>
    <dbReference type="NCBI Taxonomy" id="2650924"/>
    <lineage>
        <taxon>Bacteria</taxon>
        <taxon>Pseudomonadati</taxon>
        <taxon>Pseudomonadota</taxon>
        <taxon>Alphaproteobacteria</taxon>
        <taxon>Hyphomicrobiales</taxon>
        <taxon>Aestuariivirgaceae</taxon>
        <taxon>Aestuariivirga</taxon>
    </lineage>
</organism>
<protein>
    <recommendedName>
        <fullName evidence="1">Sulphotransferase Stf0 domain-containing protein</fullName>
    </recommendedName>
</protein>
<dbReference type="RefSeq" id="WP_111196227.1">
    <property type="nucleotide sequence ID" value="NZ_QKVK01000001.1"/>
</dbReference>
<evidence type="ECO:0000259" key="1">
    <source>
        <dbReference type="Pfam" id="PF09037"/>
    </source>
</evidence>
<reference evidence="3" key="1">
    <citation type="submission" date="2018-06" db="EMBL/GenBank/DDBJ databases">
        <title>Aestuariibacter litoralis strain KCTC 52945T.</title>
        <authorList>
            <person name="Li X."/>
            <person name="Salam N."/>
            <person name="Li J.-L."/>
            <person name="Chen Y.-M."/>
            <person name="Yang Z.-W."/>
            <person name="Zhang L.-Y."/>
            <person name="Han M.-X."/>
            <person name="Xiao M."/>
            <person name="Li W.-J."/>
        </authorList>
    </citation>
    <scope>NUCLEOTIDE SEQUENCE [LARGE SCALE GENOMIC DNA]</scope>
    <source>
        <strain evidence="3">KCTC 52945</strain>
    </source>
</reference>
<dbReference type="AlphaFoldDB" id="A0A2W2BRT4"/>
<dbReference type="InterPro" id="IPR027417">
    <property type="entry name" value="P-loop_NTPase"/>
</dbReference>
<dbReference type="InterPro" id="IPR024628">
    <property type="entry name" value="Sulfotransferase_Stf0_dom"/>
</dbReference>
<dbReference type="Proteomes" id="UP000248795">
    <property type="component" value="Unassembled WGS sequence"/>
</dbReference>
<name>A0A2W2BRT4_9HYPH</name>
<gene>
    <name evidence="2" type="ORF">DK847_03665</name>
</gene>
<evidence type="ECO:0000313" key="2">
    <source>
        <dbReference type="EMBL" id="PZF78899.1"/>
    </source>
</evidence>
<comment type="caution">
    <text evidence="2">The sequence shown here is derived from an EMBL/GenBank/DDBJ whole genome shotgun (WGS) entry which is preliminary data.</text>
</comment>